<dbReference type="PROSITE" id="PS51180">
    <property type="entry name" value="BRO1"/>
    <property type="match status" value="1"/>
</dbReference>
<evidence type="ECO:0000313" key="2">
    <source>
        <dbReference type="EMBL" id="KAJ8952615.1"/>
    </source>
</evidence>
<keyword evidence="3" id="KW-1185">Reference proteome</keyword>
<dbReference type="Pfam" id="PF03097">
    <property type="entry name" value="BRO1"/>
    <property type="match status" value="1"/>
</dbReference>
<sequence length="180" mass="21012">MKSVTSKGSKCQKSQKKLLEKIGWVQNFLGPLWSSWLSGKPDRRPGLLYLNLEKPNLVEVVSVPRALIDNVLFVYSTDAVMPMIPLGLKETKEIDFRDPFKDFILEHYSEDATQYEDAILDFMDTRQAMRTPLRDSTGVALLFRYYNQLYFVERRFFPPDRSLGIYFEWFDSLTGCPTFE</sequence>
<protein>
    <recommendedName>
        <fullName evidence="1">BRO1 domain-containing protein</fullName>
    </recommendedName>
</protein>
<feature type="domain" description="BRO1" evidence="1">
    <location>
        <begin position="82"/>
        <end position="180"/>
    </location>
</feature>
<dbReference type="PANTHER" id="PTHR23031:SF15">
    <property type="entry name" value="LD12055P"/>
    <property type="match status" value="1"/>
</dbReference>
<evidence type="ECO:0000313" key="3">
    <source>
        <dbReference type="Proteomes" id="UP001162162"/>
    </source>
</evidence>
<gene>
    <name evidence="2" type="ORF">NQ318_004162</name>
</gene>
<evidence type="ECO:0000259" key="1">
    <source>
        <dbReference type="PROSITE" id="PS51180"/>
    </source>
</evidence>
<accession>A0AAV8YPG0</accession>
<dbReference type="GO" id="GO:0051497">
    <property type="term" value="P:negative regulation of stress fiber assembly"/>
    <property type="evidence" value="ECO:0007669"/>
    <property type="project" value="TreeGrafter"/>
</dbReference>
<name>A0AAV8YPG0_9CUCU</name>
<comment type="caution">
    <text evidence="2">The sequence shown here is derived from an EMBL/GenBank/DDBJ whole genome shotgun (WGS) entry which is preliminary data.</text>
</comment>
<dbReference type="InterPro" id="IPR038499">
    <property type="entry name" value="BRO1_sf"/>
</dbReference>
<organism evidence="2 3">
    <name type="scientific">Aromia moschata</name>
    <dbReference type="NCBI Taxonomy" id="1265417"/>
    <lineage>
        <taxon>Eukaryota</taxon>
        <taxon>Metazoa</taxon>
        <taxon>Ecdysozoa</taxon>
        <taxon>Arthropoda</taxon>
        <taxon>Hexapoda</taxon>
        <taxon>Insecta</taxon>
        <taxon>Pterygota</taxon>
        <taxon>Neoptera</taxon>
        <taxon>Endopterygota</taxon>
        <taxon>Coleoptera</taxon>
        <taxon>Polyphaga</taxon>
        <taxon>Cucujiformia</taxon>
        <taxon>Chrysomeloidea</taxon>
        <taxon>Cerambycidae</taxon>
        <taxon>Cerambycinae</taxon>
        <taxon>Callichromatini</taxon>
        <taxon>Aromia</taxon>
    </lineage>
</organism>
<dbReference type="Proteomes" id="UP001162162">
    <property type="component" value="Unassembled WGS sequence"/>
</dbReference>
<dbReference type="AlphaFoldDB" id="A0AAV8YPG0"/>
<dbReference type="PANTHER" id="PTHR23031">
    <property type="entry name" value="RHOPHILIN"/>
    <property type="match status" value="1"/>
</dbReference>
<dbReference type="Gene3D" id="1.25.40.280">
    <property type="entry name" value="alix/aip1 like domains"/>
    <property type="match status" value="1"/>
</dbReference>
<dbReference type="EMBL" id="JAPWTK010000066">
    <property type="protein sequence ID" value="KAJ8952615.1"/>
    <property type="molecule type" value="Genomic_DNA"/>
</dbReference>
<dbReference type="InterPro" id="IPR047138">
    <property type="entry name" value="RHPN1_2"/>
</dbReference>
<proteinExistence type="predicted"/>
<reference evidence="2" key="1">
    <citation type="journal article" date="2023" name="Insect Mol. Biol.">
        <title>Genome sequencing provides insights into the evolution of gene families encoding plant cell wall-degrading enzymes in longhorned beetles.</title>
        <authorList>
            <person name="Shin N.R."/>
            <person name="Okamura Y."/>
            <person name="Kirsch R."/>
            <person name="Pauchet Y."/>
        </authorList>
    </citation>
    <scope>NUCLEOTIDE SEQUENCE</scope>
    <source>
        <strain evidence="2">AMC_N1</strain>
    </source>
</reference>
<dbReference type="InterPro" id="IPR004328">
    <property type="entry name" value="BRO1_dom"/>
</dbReference>